<evidence type="ECO:0000313" key="1">
    <source>
        <dbReference type="EMBL" id="MBX36380.1"/>
    </source>
</evidence>
<reference evidence="1" key="1">
    <citation type="submission" date="2018-02" db="EMBL/GenBank/DDBJ databases">
        <title>Rhizophora mucronata_Transcriptome.</title>
        <authorList>
            <person name="Meera S.P."/>
            <person name="Sreeshan A."/>
            <person name="Augustine A."/>
        </authorList>
    </citation>
    <scope>NUCLEOTIDE SEQUENCE</scope>
    <source>
        <tissue evidence="1">Leaf</tissue>
    </source>
</reference>
<proteinExistence type="predicted"/>
<sequence>MVVRYCQKFLTREQLE</sequence>
<dbReference type="EMBL" id="GGEC01055896">
    <property type="protein sequence ID" value="MBX36380.1"/>
    <property type="molecule type" value="Transcribed_RNA"/>
</dbReference>
<accession>A0A2P2N1M9</accession>
<organism evidence="1">
    <name type="scientific">Rhizophora mucronata</name>
    <name type="common">Asiatic mangrove</name>
    <dbReference type="NCBI Taxonomy" id="61149"/>
    <lineage>
        <taxon>Eukaryota</taxon>
        <taxon>Viridiplantae</taxon>
        <taxon>Streptophyta</taxon>
        <taxon>Embryophyta</taxon>
        <taxon>Tracheophyta</taxon>
        <taxon>Spermatophyta</taxon>
        <taxon>Magnoliopsida</taxon>
        <taxon>eudicotyledons</taxon>
        <taxon>Gunneridae</taxon>
        <taxon>Pentapetalae</taxon>
        <taxon>rosids</taxon>
        <taxon>fabids</taxon>
        <taxon>Malpighiales</taxon>
        <taxon>Rhizophoraceae</taxon>
        <taxon>Rhizophora</taxon>
    </lineage>
</organism>
<dbReference type="AlphaFoldDB" id="A0A2P2N1M9"/>
<protein>
    <submittedName>
        <fullName evidence="1">Uncharacterized protein</fullName>
    </submittedName>
</protein>
<name>A0A2P2N1M9_RHIMU</name>